<protein>
    <submittedName>
        <fullName evidence="4">L-fuculose 1-phosphate aldolase</fullName>
    </submittedName>
</protein>
<name>A0A4R3JW67_9PROT</name>
<dbReference type="RefSeq" id="WP_126463514.1">
    <property type="nucleotide sequence ID" value="NZ_AP018721.1"/>
</dbReference>
<dbReference type="AlphaFoldDB" id="A0A4R3JW67"/>
<dbReference type="InterPro" id="IPR036409">
    <property type="entry name" value="Aldolase_II/adducin_N_sf"/>
</dbReference>
<feature type="domain" description="Class II aldolase/adducin N-terminal" evidence="3">
    <location>
        <begin position="8"/>
        <end position="182"/>
    </location>
</feature>
<dbReference type="EMBL" id="SLZY01000005">
    <property type="protein sequence ID" value="TCS72454.1"/>
    <property type="molecule type" value="Genomic_DNA"/>
</dbReference>
<dbReference type="GO" id="GO:0016832">
    <property type="term" value="F:aldehyde-lyase activity"/>
    <property type="evidence" value="ECO:0007669"/>
    <property type="project" value="TreeGrafter"/>
</dbReference>
<comment type="caution">
    <text evidence="4">The sequence shown here is derived from an EMBL/GenBank/DDBJ whole genome shotgun (WGS) entry which is preliminary data.</text>
</comment>
<dbReference type="Gene3D" id="3.40.225.10">
    <property type="entry name" value="Class II aldolase/adducin N-terminal domain"/>
    <property type="match status" value="1"/>
</dbReference>
<keyword evidence="2" id="KW-0456">Lyase</keyword>
<dbReference type="SMART" id="SM01007">
    <property type="entry name" value="Aldolase_II"/>
    <property type="match status" value="1"/>
</dbReference>
<dbReference type="OrthoDB" id="5500703at2"/>
<evidence type="ECO:0000313" key="5">
    <source>
        <dbReference type="Proteomes" id="UP000295135"/>
    </source>
</evidence>
<proteinExistence type="predicted"/>
<dbReference type="SUPFAM" id="SSF53639">
    <property type="entry name" value="AraD/HMP-PK domain-like"/>
    <property type="match status" value="1"/>
</dbReference>
<dbReference type="InterPro" id="IPR050197">
    <property type="entry name" value="Aldolase_class_II_sugar_metab"/>
</dbReference>
<dbReference type="PANTHER" id="PTHR22789:SF0">
    <property type="entry name" value="3-OXO-TETRONATE 4-PHOSPHATE DECARBOXYLASE-RELATED"/>
    <property type="match status" value="1"/>
</dbReference>
<sequence length="211" mass="23019">MNQSDLRQQVVTTARLSVERGLNQGSSGNVSVRCGDGMLITPSGLATDALGVNDIVYVPFEGAPEGDLAPSSEWRFHRDIYLHRPEAQAVVHAHSPFAVSLACLRRGIPPFHYMVAVAGGSDIRCADYATFGTQALSDHVLEALKDRKACLMANHGLVAFGDTAERALYIALEVEALCEQYWRASLLGQPVLLTEAEMAEVIERFKTYGKR</sequence>
<dbReference type="InterPro" id="IPR001303">
    <property type="entry name" value="Aldolase_II/adducin_N"/>
</dbReference>
<keyword evidence="1" id="KW-0479">Metal-binding</keyword>
<reference evidence="4 5" key="1">
    <citation type="submission" date="2019-03" db="EMBL/GenBank/DDBJ databases">
        <title>Genomic Encyclopedia of Type Strains, Phase IV (KMG-IV): sequencing the most valuable type-strain genomes for metagenomic binning, comparative biology and taxonomic classification.</title>
        <authorList>
            <person name="Goeker M."/>
        </authorList>
    </citation>
    <scope>NUCLEOTIDE SEQUENCE [LARGE SCALE GENOMIC DNA]</scope>
    <source>
        <strain evidence="4 5">DSM 103923</strain>
    </source>
</reference>
<organism evidence="4 5">
    <name type="scientific">Sulfuritortus calidifontis</name>
    <dbReference type="NCBI Taxonomy" id="1914471"/>
    <lineage>
        <taxon>Bacteria</taxon>
        <taxon>Pseudomonadati</taxon>
        <taxon>Pseudomonadota</taxon>
        <taxon>Betaproteobacteria</taxon>
        <taxon>Nitrosomonadales</taxon>
        <taxon>Thiobacillaceae</taxon>
        <taxon>Sulfuritortus</taxon>
    </lineage>
</organism>
<dbReference type="GO" id="GO:0019323">
    <property type="term" value="P:pentose catabolic process"/>
    <property type="evidence" value="ECO:0007669"/>
    <property type="project" value="TreeGrafter"/>
</dbReference>
<evidence type="ECO:0000313" key="4">
    <source>
        <dbReference type="EMBL" id="TCS72454.1"/>
    </source>
</evidence>
<dbReference type="Proteomes" id="UP000295135">
    <property type="component" value="Unassembled WGS sequence"/>
</dbReference>
<evidence type="ECO:0000256" key="2">
    <source>
        <dbReference type="ARBA" id="ARBA00023239"/>
    </source>
</evidence>
<keyword evidence="5" id="KW-1185">Reference proteome</keyword>
<dbReference type="GO" id="GO:0005829">
    <property type="term" value="C:cytosol"/>
    <property type="evidence" value="ECO:0007669"/>
    <property type="project" value="TreeGrafter"/>
</dbReference>
<gene>
    <name evidence="4" type="ORF">EDC61_105109</name>
</gene>
<accession>A0A4R3JW67</accession>
<dbReference type="GO" id="GO:0046872">
    <property type="term" value="F:metal ion binding"/>
    <property type="evidence" value="ECO:0007669"/>
    <property type="project" value="UniProtKB-KW"/>
</dbReference>
<dbReference type="Pfam" id="PF00596">
    <property type="entry name" value="Aldolase_II"/>
    <property type="match status" value="1"/>
</dbReference>
<evidence type="ECO:0000259" key="3">
    <source>
        <dbReference type="SMART" id="SM01007"/>
    </source>
</evidence>
<dbReference type="PANTHER" id="PTHR22789">
    <property type="entry name" value="FUCULOSE PHOSPHATE ALDOLASE"/>
    <property type="match status" value="1"/>
</dbReference>
<evidence type="ECO:0000256" key="1">
    <source>
        <dbReference type="ARBA" id="ARBA00022723"/>
    </source>
</evidence>